<keyword evidence="7 9" id="KW-0408">Iron</keyword>
<evidence type="ECO:0000256" key="3">
    <source>
        <dbReference type="ARBA" id="ARBA00010617"/>
    </source>
</evidence>
<dbReference type="GO" id="GO:0005506">
    <property type="term" value="F:iron ion binding"/>
    <property type="evidence" value="ECO:0007669"/>
    <property type="project" value="InterPro"/>
</dbReference>
<dbReference type="SUPFAM" id="SSF48264">
    <property type="entry name" value="Cytochrome P450"/>
    <property type="match status" value="1"/>
</dbReference>
<dbReference type="InterPro" id="IPR050364">
    <property type="entry name" value="Cytochrome_P450_fung"/>
</dbReference>
<dbReference type="GO" id="GO:0020037">
    <property type="term" value="F:heme binding"/>
    <property type="evidence" value="ECO:0007669"/>
    <property type="project" value="InterPro"/>
</dbReference>
<dbReference type="CDD" id="cd11065">
    <property type="entry name" value="CYP64-like"/>
    <property type="match status" value="1"/>
</dbReference>
<dbReference type="Gene3D" id="1.10.630.10">
    <property type="entry name" value="Cytochrome P450"/>
    <property type="match status" value="1"/>
</dbReference>
<evidence type="ECO:0000256" key="5">
    <source>
        <dbReference type="ARBA" id="ARBA00022723"/>
    </source>
</evidence>
<dbReference type="PROSITE" id="PS00086">
    <property type="entry name" value="CYTOCHROME_P450"/>
    <property type="match status" value="1"/>
</dbReference>
<feature type="chain" id="PRO_5041947845" evidence="11">
    <location>
        <begin position="23"/>
        <end position="542"/>
    </location>
</feature>
<dbReference type="PANTHER" id="PTHR46300:SF7">
    <property type="entry name" value="P450, PUTATIVE (EUROFUNG)-RELATED"/>
    <property type="match status" value="1"/>
</dbReference>
<dbReference type="Pfam" id="PF00067">
    <property type="entry name" value="p450"/>
    <property type="match status" value="1"/>
</dbReference>
<evidence type="ECO:0000256" key="8">
    <source>
        <dbReference type="ARBA" id="ARBA00023033"/>
    </source>
</evidence>
<reference evidence="12" key="1">
    <citation type="journal article" date="2020" name="New Phytol.">
        <title>Comparative genomics reveals dynamic genome evolution in host specialist ectomycorrhizal fungi.</title>
        <authorList>
            <person name="Lofgren L.A."/>
            <person name="Nguyen N.H."/>
            <person name="Vilgalys R."/>
            <person name="Ruytinx J."/>
            <person name="Liao H.L."/>
            <person name="Branco S."/>
            <person name="Kuo A."/>
            <person name="LaButti K."/>
            <person name="Lipzen A."/>
            <person name="Andreopoulos W."/>
            <person name="Pangilinan J."/>
            <person name="Riley R."/>
            <person name="Hundley H."/>
            <person name="Na H."/>
            <person name="Barry K."/>
            <person name="Grigoriev I.V."/>
            <person name="Stajich J.E."/>
            <person name="Kennedy P.G."/>
        </authorList>
    </citation>
    <scope>NUCLEOTIDE SEQUENCE</scope>
    <source>
        <strain evidence="12">FC203</strain>
    </source>
</reference>
<gene>
    <name evidence="12" type="ORF">F5891DRAFT_1279985</name>
</gene>
<dbReference type="GeneID" id="64664681"/>
<dbReference type="AlphaFoldDB" id="A0AAD4E0K3"/>
<comment type="pathway">
    <text evidence="2">Secondary metabolite biosynthesis.</text>
</comment>
<evidence type="ECO:0000256" key="7">
    <source>
        <dbReference type="ARBA" id="ARBA00023004"/>
    </source>
</evidence>
<dbReference type="PRINTS" id="PR00463">
    <property type="entry name" value="EP450I"/>
</dbReference>
<evidence type="ECO:0000256" key="2">
    <source>
        <dbReference type="ARBA" id="ARBA00005179"/>
    </source>
</evidence>
<dbReference type="InterPro" id="IPR036396">
    <property type="entry name" value="Cyt_P450_sf"/>
</dbReference>
<evidence type="ECO:0000256" key="10">
    <source>
        <dbReference type="RuleBase" id="RU000461"/>
    </source>
</evidence>
<feature type="signal peptide" evidence="11">
    <location>
        <begin position="1"/>
        <end position="22"/>
    </location>
</feature>
<evidence type="ECO:0000256" key="4">
    <source>
        <dbReference type="ARBA" id="ARBA00022617"/>
    </source>
</evidence>
<comment type="caution">
    <text evidence="12">The sequence shown here is derived from an EMBL/GenBank/DDBJ whole genome shotgun (WGS) entry which is preliminary data.</text>
</comment>
<keyword evidence="8 10" id="KW-0503">Monooxygenase</keyword>
<keyword evidence="6 10" id="KW-0560">Oxidoreductase</keyword>
<evidence type="ECO:0000256" key="11">
    <source>
        <dbReference type="SAM" id="SignalP"/>
    </source>
</evidence>
<dbReference type="RefSeq" id="XP_041223109.1">
    <property type="nucleotide sequence ID" value="XM_041370383.1"/>
</dbReference>
<dbReference type="PANTHER" id="PTHR46300">
    <property type="entry name" value="P450, PUTATIVE (EUROFUNG)-RELATED-RELATED"/>
    <property type="match status" value="1"/>
</dbReference>
<dbReference type="GO" id="GO:0016705">
    <property type="term" value="F:oxidoreductase activity, acting on paired donors, with incorporation or reduction of molecular oxygen"/>
    <property type="evidence" value="ECO:0007669"/>
    <property type="project" value="InterPro"/>
</dbReference>
<evidence type="ECO:0000256" key="6">
    <source>
        <dbReference type="ARBA" id="ARBA00023002"/>
    </source>
</evidence>
<dbReference type="InterPro" id="IPR002401">
    <property type="entry name" value="Cyt_P450_E_grp-I"/>
</dbReference>
<evidence type="ECO:0000256" key="1">
    <source>
        <dbReference type="ARBA" id="ARBA00001971"/>
    </source>
</evidence>
<feature type="binding site" description="axial binding residue" evidence="9">
    <location>
        <position position="473"/>
    </location>
    <ligand>
        <name>heme</name>
        <dbReference type="ChEBI" id="CHEBI:30413"/>
    </ligand>
    <ligandPart>
        <name>Fe</name>
        <dbReference type="ChEBI" id="CHEBI:18248"/>
    </ligandPart>
</feature>
<evidence type="ECO:0000313" key="12">
    <source>
        <dbReference type="EMBL" id="KAG1897533.1"/>
    </source>
</evidence>
<evidence type="ECO:0000256" key="9">
    <source>
        <dbReference type="PIRSR" id="PIRSR602401-1"/>
    </source>
</evidence>
<organism evidence="12 13">
    <name type="scientific">Suillus fuscotomentosus</name>
    <dbReference type="NCBI Taxonomy" id="1912939"/>
    <lineage>
        <taxon>Eukaryota</taxon>
        <taxon>Fungi</taxon>
        <taxon>Dikarya</taxon>
        <taxon>Basidiomycota</taxon>
        <taxon>Agaricomycotina</taxon>
        <taxon>Agaricomycetes</taxon>
        <taxon>Agaricomycetidae</taxon>
        <taxon>Boletales</taxon>
        <taxon>Suillineae</taxon>
        <taxon>Suillaceae</taxon>
        <taxon>Suillus</taxon>
    </lineage>
</organism>
<dbReference type="Proteomes" id="UP001195769">
    <property type="component" value="Unassembled WGS sequence"/>
</dbReference>
<dbReference type="GO" id="GO:0004497">
    <property type="term" value="F:monooxygenase activity"/>
    <property type="evidence" value="ECO:0007669"/>
    <property type="project" value="UniProtKB-KW"/>
</dbReference>
<accession>A0AAD4E0K3</accession>
<name>A0AAD4E0K3_9AGAM</name>
<comment type="cofactor">
    <cofactor evidence="1 9">
        <name>heme</name>
        <dbReference type="ChEBI" id="CHEBI:30413"/>
    </cofactor>
</comment>
<dbReference type="InterPro" id="IPR017972">
    <property type="entry name" value="Cyt_P450_CS"/>
</dbReference>
<dbReference type="PRINTS" id="PR00385">
    <property type="entry name" value="P450"/>
</dbReference>
<dbReference type="InterPro" id="IPR001128">
    <property type="entry name" value="Cyt_P450"/>
</dbReference>
<comment type="similarity">
    <text evidence="3 10">Belongs to the cytochrome P450 family.</text>
</comment>
<keyword evidence="13" id="KW-1185">Reference proteome</keyword>
<proteinExistence type="inferred from homology"/>
<evidence type="ECO:0000313" key="13">
    <source>
        <dbReference type="Proteomes" id="UP001195769"/>
    </source>
</evidence>
<sequence>MTPTLVLALALITLVSFVVVQSLQKKRETKKHHLPPGPPPLPFVGNVIGIDPDHPWLAYSRWGTEYGEIVYTRLFSQDIVIINSERVAHDLLDRRSHNYSTRPPGLVHILDFFGHDYSTTFLPYSDKWRLHRRIFHEAFRLEAVSSFRPIQMRNARSLILNLLASPEVYGTHLHTLVISPFMYCVAEQYFLRSFSTSTIMSIMYDYAIAPVNDPFLALIERSLEIDVRVFRPEVAAVVTQFPILEKLPPWLPGASFVRDFIVQRTLVPMIVDMPFEHVKANMAAGTAAPSVVSDALTRIAVKTQDEGEAAVLEKGIKESSATGYAAASGTTTSTLYVFLLAMVLYPEVQARAQAEIDSVIGETLERLPNWDDRASMPYINAIILETLRWFPVAPLGIAHATVNEDIYEGYYIPKGATVVPNAWFMARNPDKYPNPTRFIPERHMSKVAVEEPSTHDPASDVISFVFGFGRRICVGRHVADASLFAAVVNILTVFRLERAPGWNVGPDAEGVEWTGGLTTHPVFPCIFTPRHTKERVSQLIKM</sequence>
<keyword evidence="4 9" id="KW-0349">Heme</keyword>
<protein>
    <submittedName>
        <fullName evidence="12">Cytochrome P450</fullName>
    </submittedName>
</protein>
<keyword evidence="5 9" id="KW-0479">Metal-binding</keyword>
<keyword evidence="11" id="KW-0732">Signal</keyword>
<dbReference type="EMBL" id="JABBWK010000045">
    <property type="protein sequence ID" value="KAG1897533.1"/>
    <property type="molecule type" value="Genomic_DNA"/>
</dbReference>